<protein>
    <submittedName>
        <fullName evidence="1">OsmC family protein</fullName>
    </submittedName>
</protein>
<evidence type="ECO:0000313" key="1">
    <source>
        <dbReference type="EMBL" id="VBB45527.1"/>
    </source>
</evidence>
<dbReference type="Gene3D" id="3.30.300.20">
    <property type="match status" value="1"/>
</dbReference>
<dbReference type="InterPro" id="IPR036102">
    <property type="entry name" value="OsmC/Ohrsf"/>
</dbReference>
<dbReference type="EMBL" id="UPXX01000029">
    <property type="protein sequence ID" value="VBB45527.1"/>
    <property type="molecule type" value="Genomic_DNA"/>
</dbReference>
<dbReference type="SUPFAM" id="SSF82784">
    <property type="entry name" value="OsmC-like"/>
    <property type="match status" value="1"/>
</dbReference>
<organism evidence="1">
    <name type="scientific">Uncultured Desulfatiglans sp</name>
    <dbReference type="NCBI Taxonomy" id="1748965"/>
    <lineage>
        <taxon>Bacteria</taxon>
        <taxon>Pseudomonadati</taxon>
        <taxon>Thermodesulfobacteriota</taxon>
        <taxon>Desulfobacteria</taxon>
        <taxon>Desulfatiglandales</taxon>
        <taxon>Desulfatiglandaceae</taxon>
        <taxon>Desulfatiglans</taxon>
        <taxon>environmental samples</taxon>
    </lineage>
</organism>
<dbReference type="Pfam" id="PF02566">
    <property type="entry name" value="OsmC"/>
    <property type="match status" value="1"/>
</dbReference>
<accession>A0A653ABT4</accession>
<dbReference type="AlphaFoldDB" id="A0A653ABT4"/>
<gene>
    <name evidence="1" type="ORF">TRIP_B350478</name>
</gene>
<sequence>MGTGNEGGKIVNGIDTGRLFETIELIKQKPDIAKFKFRAKNRWVEGTYNQGFVKDFYGAGAEDDTRDEAVFEIDEPPVLLGGNKGSNPVEYLLVALSGCLTTSLVAHAAARGVKVKAVQSRYEGDLDLRGFLGISESVPVGYQEIRVYFRIDADIPDEKKEELVLMAQKYSPVFNTITKSAPVAVRLEK</sequence>
<dbReference type="InterPro" id="IPR052924">
    <property type="entry name" value="OsmC/Ohr_hydroprdx_reductase"/>
</dbReference>
<dbReference type="InterPro" id="IPR015946">
    <property type="entry name" value="KH_dom-like_a/b"/>
</dbReference>
<name>A0A653ABT4_UNCDX</name>
<proteinExistence type="predicted"/>
<dbReference type="PANTHER" id="PTHR35368:SF1">
    <property type="entry name" value="HYDROPEROXIDE REDUCTASE"/>
    <property type="match status" value="1"/>
</dbReference>
<dbReference type="InterPro" id="IPR003718">
    <property type="entry name" value="OsmC/Ohr_fam"/>
</dbReference>
<reference evidence="1" key="1">
    <citation type="submission" date="2018-07" db="EMBL/GenBank/DDBJ databases">
        <authorList>
            <consortium name="Genoscope - CEA"/>
            <person name="William W."/>
        </authorList>
    </citation>
    <scope>NUCLEOTIDE SEQUENCE</scope>
    <source>
        <strain evidence="1">IK1</strain>
    </source>
</reference>
<dbReference type="PANTHER" id="PTHR35368">
    <property type="entry name" value="HYDROPEROXIDE REDUCTASE"/>
    <property type="match status" value="1"/>
</dbReference>